<dbReference type="EMBL" id="BARV01023009">
    <property type="protein sequence ID" value="GAI26533.1"/>
    <property type="molecule type" value="Genomic_DNA"/>
</dbReference>
<protein>
    <recommendedName>
        <fullName evidence="2">Thioredoxin-like fold domain-containing protein</fullName>
    </recommendedName>
</protein>
<dbReference type="InterPro" id="IPR009190">
    <property type="entry name" value="DUF1462"/>
</dbReference>
<dbReference type="InterPro" id="IPR038218">
    <property type="entry name" value="YuzD-like_sp"/>
</dbReference>
<reference evidence="1" key="1">
    <citation type="journal article" date="2014" name="Front. Microbiol.">
        <title>High frequency of phylogenetically diverse reductive dehalogenase-homologous genes in deep subseafloor sedimentary metagenomes.</title>
        <authorList>
            <person name="Kawai M."/>
            <person name="Futagami T."/>
            <person name="Toyoda A."/>
            <person name="Takaki Y."/>
            <person name="Nishi S."/>
            <person name="Hori S."/>
            <person name="Arai W."/>
            <person name="Tsubouchi T."/>
            <person name="Morono Y."/>
            <person name="Uchiyama I."/>
            <person name="Ito T."/>
            <person name="Fujiyama A."/>
            <person name="Inagaki F."/>
            <person name="Takami H."/>
        </authorList>
    </citation>
    <scope>NUCLEOTIDE SEQUENCE</scope>
    <source>
        <strain evidence="1">Expedition CK06-06</strain>
    </source>
</reference>
<organism evidence="1">
    <name type="scientific">marine sediment metagenome</name>
    <dbReference type="NCBI Taxonomy" id="412755"/>
    <lineage>
        <taxon>unclassified sequences</taxon>
        <taxon>metagenomes</taxon>
        <taxon>ecological metagenomes</taxon>
    </lineage>
</organism>
<dbReference type="Pfam" id="PF07315">
    <property type="entry name" value="DUF1462"/>
    <property type="match status" value="1"/>
</dbReference>
<accession>X1M5F1</accession>
<gene>
    <name evidence="1" type="ORF">S06H3_37826</name>
</gene>
<proteinExistence type="predicted"/>
<dbReference type="SUPFAM" id="SSF52833">
    <property type="entry name" value="Thioredoxin-like"/>
    <property type="match status" value="1"/>
</dbReference>
<dbReference type="InterPro" id="IPR036249">
    <property type="entry name" value="Thioredoxin-like_sf"/>
</dbReference>
<name>X1M5F1_9ZZZZ</name>
<sequence>MTSPIRVTIFDDAGEAQCAGCYQVGRSLEEVTFVIAHLKRKYGEGVAVEYVDLAEDLENSDVVARIRAQNLPLPVVAIDGVTRLAGNVEYRAIVEAIEAQREVGCGWSL</sequence>
<dbReference type="AlphaFoldDB" id="X1M5F1"/>
<dbReference type="Gene3D" id="3.40.30.30">
    <property type="entry name" value="Hypothetical protein sa0798"/>
    <property type="match status" value="1"/>
</dbReference>
<evidence type="ECO:0000313" key="1">
    <source>
        <dbReference type="EMBL" id="GAI26533.1"/>
    </source>
</evidence>
<comment type="caution">
    <text evidence="1">The sequence shown here is derived from an EMBL/GenBank/DDBJ whole genome shotgun (WGS) entry which is preliminary data.</text>
</comment>
<evidence type="ECO:0008006" key="2">
    <source>
        <dbReference type="Google" id="ProtNLM"/>
    </source>
</evidence>